<protein>
    <submittedName>
        <fullName evidence="2">Uma2 family endonuclease</fullName>
    </submittedName>
</protein>
<feature type="domain" description="Putative restriction endonuclease" evidence="1">
    <location>
        <begin position="9"/>
        <end position="180"/>
    </location>
</feature>
<proteinExistence type="predicted"/>
<dbReference type="CDD" id="cd06260">
    <property type="entry name" value="DUF820-like"/>
    <property type="match status" value="1"/>
</dbReference>
<organism evidence="2 3">
    <name type="scientific">Polyangium spumosum</name>
    <dbReference type="NCBI Taxonomy" id="889282"/>
    <lineage>
        <taxon>Bacteria</taxon>
        <taxon>Pseudomonadati</taxon>
        <taxon>Myxococcota</taxon>
        <taxon>Polyangia</taxon>
        <taxon>Polyangiales</taxon>
        <taxon>Polyangiaceae</taxon>
        <taxon>Polyangium</taxon>
    </lineage>
</organism>
<dbReference type="InterPro" id="IPR012296">
    <property type="entry name" value="Nuclease_put_TT1808"/>
</dbReference>
<evidence type="ECO:0000313" key="2">
    <source>
        <dbReference type="EMBL" id="MRG94410.1"/>
    </source>
</evidence>
<name>A0A6N7PVE7_9BACT</name>
<keyword evidence="2" id="KW-0540">Nuclease</keyword>
<dbReference type="Proteomes" id="UP000440224">
    <property type="component" value="Unassembled WGS sequence"/>
</dbReference>
<dbReference type="InterPro" id="IPR008538">
    <property type="entry name" value="Uma2"/>
</dbReference>
<comment type="caution">
    <text evidence="2">The sequence shown here is derived from an EMBL/GenBank/DDBJ whole genome shotgun (WGS) entry which is preliminary data.</text>
</comment>
<dbReference type="EMBL" id="WJIE01000006">
    <property type="protein sequence ID" value="MRG94410.1"/>
    <property type="molecule type" value="Genomic_DNA"/>
</dbReference>
<dbReference type="Gene3D" id="3.90.1570.10">
    <property type="entry name" value="tt1808, chain A"/>
    <property type="match status" value="1"/>
</dbReference>
<accession>A0A6N7PVE7</accession>
<dbReference type="OrthoDB" id="461333at2"/>
<keyword evidence="2" id="KW-0255">Endonuclease</keyword>
<evidence type="ECO:0000259" key="1">
    <source>
        <dbReference type="Pfam" id="PF05685"/>
    </source>
</evidence>
<dbReference type="AlphaFoldDB" id="A0A6N7PVE7"/>
<dbReference type="Pfam" id="PF05685">
    <property type="entry name" value="Uma2"/>
    <property type="match status" value="1"/>
</dbReference>
<keyword evidence="3" id="KW-1185">Reference proteome</keyword>
<reference evidence="2 3" key="1">
    <citation type="submission" date="2019-10" db="EMBL/GenBank/DDBJ databases">
        <title>A soil myxobacterium in the family Polyangiaceae.</title>
        <authorList>
            <person name="Li Y."/>
            <person name="Wang J."/>
        </authorList>
    </citation>
    <scope>NUCLEOTIDE SEQUENCE [LARGE SCALE GENOMIC DNA]</scope>
    <source>
        <strain evidence="2 3">DSM 14734</strain>
    </source>
</reference>
<dbReference type="InterPro" id="IPR011335">
    <property type="entry name" value="Restrct_endonuc-II-like"/>
</dbReference>
<keyword evidence="2" id="KW-0378">Hydrolase</keyword>
<gene>
    <name evidence="2" type="ORF">GF068_21165</name>
</gene>
<sequence length="191" mass="22233">MNEPTGKPATYEDLCALPPNVMGEILDGVLYTQPRGQRCPQAHAVSVLIRRLYRPFYREIDGPGGWWVYFKCPFELPGSPEVVPRLVGWRRERLPHLPSDESIKVVPDWVAEVLSPATRDYNLRIKRPFYAKHGIPWMWIVDPETRVLVASRLEHGRWFEVGTWREDDRARIAPFDAIELDLSDLWFPPKD</sequence>
<dbReference type="GO" id="GO:0004519">
    <property type="term" value="F:endonuclease activity"/>
    <property type="evidence" value="ECO:0007669"/>
    <property type="project" value="UniProtKB-KW"/>
</dbReference>
<dbReference type="SUPFAM" id="SSF52980">
    <property type="entry name" value="Restriction endonuclease-like"/>
    <property type="match status" value="1"/>
</dbReference>
<evidence type="ECO:0000313" key="3">
    <source>
        <dbReference type="Proteomes" id="UP000440224"/>
    </source>
</evidence>